<evidence type="ECO:0000313" key="3">
    <source>
        <dbReference type="Proteomes" id="UP000558192"/>
    </source>
</evidence>
<proteinExistence type="predicted"/>
<dbReference type="RefSeq" id="WP_168067606.1">
    <property type="nucleotide sequence ID" value="NZ_JAATJC010000001.1"/>
</dbReference>
<keyword evidence="1" id="KW-0732">Signal</keyword>
<evidence type="ECO:0000313" key="2">
    <source>
        <dbReference type="EMBL" id="NJC04836.1"/>
    </source>
</evidence>
<accession>A0A7X6BG98</accession>
<feature type="chain" id="PRO_5030837017" description="DUF4402 domain-containing protein" evidence="1">
    <location>
        <begin position="21"/>
        <end position="173"/>
    </location>
</feature>
<dbReference type="InterPro" id="IPR025514">
    <property type="entry name" value="DUF4402"/>
</dbReference>
<reference evidence="2 3" key="1">
    <citation type="submission" date="2020-03" db="EMBL/GenBank/DDBJ databases">
        <title>Genomic Encyclopedia of Type Strains, Phase IV (KMG-IV): sequencing the most valuable type-strain genomes for metagenomic binning, comparative biology and taxonomic classification.</title>
        <authorList>
            <person name="Goeker M."/>
        </authorList>
    </citation>
    <scope>NUCLEOTIDE SEQUENCE [LARGE SCALE GENOMIC DNA]</scope>
    <source>
        <strain evidence="2 3">DSM 16846</strain>
    </source>
</reference>
<dbReference type="AlphaFoldDB" id="A0A7X6BG98"/>
<organism evidence="2 3">
    <name type="scientific">Sphingomonas kaistensis</name>
    <dbReference type="NCBI Taxonomy" id="298708"/>
    <lineage>
        <taxon>Bacteria</taxon>
        <taxon>Pseudomonadati</taxon>
        <taxon>Pseudomonadota</taxon>
        <taxon>Alphaproteobacteria</taxon>
        <taxon>Sphingomonadales</taxon>
        <taxon>Sphingomonadaceae</taxon>
        <taxon>Sphingomonas</taxon>
    </lineage>
</organism>
<comment type="caution">
    <text evidence="2">The sequence shown here is derived from an EMBL/GenBank/DDBJ whole genome shotgun (WGS) entry which is preliminary data.</text>
</comment>
<protein>
    <recommendedName>
        <fullName evidence="4">DUF4402 domain-containing protein</fullName>
    </recommendedName>
</protein>
<gene>
    <name evidence="2" type="ORF">GGQ97_000629</name>
</gene>
<name>A0A7X6BG98_9SPHN</name>
<sequence>MRWNTAFALACLLAPASAAAEPAPCRLCDGTDGGLTANETASAVPMALEVQTSLDFDRVILTGPAGGTARLTPDGSRATSGAVAALTGRAMTGEVVIRGEPGRQVRVDLPTRIDLFGFAGGALAITRISSDLPIIPRLDGEGRLRVRFGGELFISGDAEGEYRGDVPITVDYL</sequence>
<dbReference type="Proteomes" id="UP000558192">
    <property type="component" value="Unassembled WGS sequence"/>
</dbReference>
<feature type="signal peptide" evidence="1">
    <location>
        <begin position="1"/>
        <end position="20"/>
    </location>
</feature>
<keyword evidence="3" id="KW-1185">Reference proteome</keyword>
<evidence type="ECO:0000256" key="1">
    <source>
        <dbReference type="SAM" id="SignalP"/>
    </source>
</evidence>
<dbReference type="Pfam" id="PF14352">
    <property type="entry name" value="DUF4402"/>
    <property type="match status" value="1"/>
</dbReference>
<dbReference type="EMBL" id="JAATJC010000001">
    <property type="protein sequence ID" value="NJC04836.1"/>
    <property type="molecule type" value="Genomic_DNA"/>
</dbReference>
<evidence type="ECO:0008006" key="4">
    <source>
        <dbReference type="Google" id="ProtNLM"/>
    </source>
</evidence>